<evidence type="ECO:0000256" key="6">
    <source>
        <dbReference type="ARBA" id="ARBA00023136"/>
    </source>
</evidence>
<feature type="transmembrane region" description="Helical" evidence="7">
    <location>
        <begin position="194"/>
        <end position="219"/>
    </location>
</feature>
<evidence type="ECO:0000313" key="9">
    <source>
        <dbReference type="EMBL" id="PPA76671.1"/>
    </source>
</evidence>
<dbReference type="InterPro" id="IPR050366">
    <property type="entry name" value="BP-dependent_transpt_permease"/>
</dbReference>
<name>A0A2S5GV05_9BURK</name>
<protein>
    <submittedName>
        <fullName evidence="9">Peptide ABC transporter permease</fullName>
    </submittedName>
</protein>
<keyword evidence="2 7" id="KW-0813">Transport</keyword>
<evidence type="ECO:0000259" key="8">
    <source>
        <dbReference type="PROSITE" id="PS50928"/>
    </source>
</evidence>
<feature type="transmembrane region" description="Helical" evidence="7">
    <location>
        <begin position="69"/>
        <end position="97"/>
    </location>
</feature>
<dbReference type="InterPro" id="IPR035906">
    <property type="entry name" value="MetI-like_sf"/>
</dbReference>
<sequence length="278" mass="28882">MTGFKPGFKHTNAVVGGALVAGVVLLALVGLVYTPHDPLEGDLLARFSPPSSEYWLGTDEFGRDVLSRLMAGAGVSVAVSVFSVLLALVLGTTIGVAAGYAGGWVDRGISVLVDSMMAFPGLLLALGIMTVLGPSKWGVVLALGLAYSPSVSRIARGAALSLRQRDFVIASRATGHSGLWTVFRHVLPNCVAPLLIFATSIFGSALLAESALSFLGLGVPPPLATWGGMLSESRNAMDQAIWLALFPGAMISLSLLGINLLGDAVRDRLDPRMRGVTA</sequence>
<dbReference type="EMBL" id="PREU01000003">
    <property type="protein sequence ID" value="PPA76671.1"/>
    <property type="molecule type" value="Genomic_DNA"/>
</dbReference>
<dbReference type="AlphaFoldDB" id="A0A2S5GV05"/>
<dbReference type="CDD" id="cd06261">
    <property type="entry name" value="TM_PBP2"/>
    <property type="match status" value="1"/>
</dbReference>
<dbReference type="GO" id="GO:0055085">
    <property type="term" value="P:transmembrane transport"/>
    <property type="evidence" value="ECO:0007669"/>
    <property type="project" value="InterPro"/>
</dbReference>
<dbReference type="SUPFAM" id="SSF161098">
    <property type="entry name" value="MetI-like"/>
    <property type="match status" value="1"/>
</dbReference>
<gene>
    <name evidence="9" type="ORF">C4E15_07785</name>
</gene>
<feature type="transmembrane region" description="Helical" evidence="7">
    <location>
        <begin position="109"/>
        <end position="131"/>
    </location>
</feature>
<reference evidence="9 10" key="1">
    <citation type="submission" date="2018-02" db="EMBL/GenBank/DDBJ databases">
        <title>Draft Genome of Achromobacter spanius stain 6.</title>
        <authorList>
            <person name="Gunasekera T.S."/>
            <person name="Radwan O."/>
            <person name="Ruiz O.N."/>
        </authorList>
    </citation>
    <scope>NUCLEOTIDE SEQUENCE [LARGE SCALE GENOMIC DNA]</scope>
    <source>
        <strain evidence="9 10">6</strain>
    </source>
</reference>
<keyword evidence="5 7" id="KW-1133">Transmembrane helix</keyword>
<dbReference type="InterPro" id="IPR000515">
    <property type="entry name" value="MetI-like"/>
</dbReference>
<comment type="subcellular location">
    <subcellularLocation>
        <location evidence="1 7">Cell membrane</location>
        <topology evidence="1 7">Multi-pass membrane protein</topology>
    </subcellularLocation>
</comment>
<dbReference type="OrthoDB" id="9783218at2"/>
<evidence type="ECO:0000256" key="2">
    <source>
        <dbReference type="ARBA" id="ARBA00022448"/>
    </source>
</evidence>
<dbReference type="Proteomes" id="UP000239990">
    <property type="component" value="Unassembled WGS sequence"/>
</dbReference>
<dbReference type="Gene3D" id="1.10.3720.10">
    <property type="entry name" value="MetI-like"/>
    <property type="match status" value="1"/>
</dbReference>
<evidence type="ECO:0000256" key="4">
    <source>
        <dbReference type="ARBA" id="ARBA00022692"/>
    </source>
</evidence>
<feature type="domain" description="ABC transmembrane type-1" evidence="8">
    <location>
        <begin position="73"/>
        <end position="262"/>
    </location>
</feature>
<evidence type="ECO:0000256" key="7">
    <source>
        <dbReference type="RuleBase" id="RU363032"/>
    </source>
</evidence>
<keyword evidence="4 7" id="KW-0812">Transmembrane</keyword>
<dbReference type="PROSITE" id="PS50928">
    <property type="entry name" value="ABC_TM1"/>
    <property type="match status" value="1"/>
</dbReference>
<comment type="similarity">
    <text evidence="7">Belongs to the binding-protein-dependent transport system permease family.</text>
</comment>
<proteinExistence type="inferred from homology"/>
<feature type="transmembrane region" description="Helical" evidence="7">
    <location>
        <begin position="12"/>
        <end position="33"/>
    </location>
</feature>
<comment type="caution">
    <text evidence="9">The sequence shown here is derived from an EMBL/GenBank/DDBJ whole genome shotgun (WGS) entry which is preliminary data.</text>
</comment>
<dbReference type="PANTHER" id="PTHR43386">
    <property type="entry name" value="OLIGOPEPTIDE TRANSPORT SYSTEM PERMEASE PROTEIN APPC"/>
    <property type="match status" value="1"/>
</dbReference>
<keyword evidence="6 7" id="KW-0472">Membrane</keyword>
<dbReference type="GO" id="GO:0005886">
    <property type="term" value="C:plasma membrane"/>
    <property type="evidence" value="ECO:0007669"/>
    <property type="project" value="UniProtKB-SubCell"/>
</dbReference>
<evidence type="ECO:0000256" key="1">
    <source>
        <dbReference type="ARBA" id="ARBA00004651"/>
    </source>
</evidence>
<organism evidence="9 10">
    <name type="scientific">Achromobacter spanius</name>
    <dbReference type="NCBI Taxonomy" id="217203"/>
    <lineage>
        <taxon>Bacteria</taxon>
        <taxon>Pseudomonadati</taxon>
        <taxon>Pseudomonadota</taxon>
        <taxon>Betaproteobacteria</taxon>
        <taxon>Burkholderiales</taxon>
        <taxon>Alcaligenaceae</taxon>
        <taxon>Achromobacter</taxon>
    </lineage>
</organism>
<dbReference type="Pfam" id="PF00528">
    <property type="entry name" value="BPD_transp_1"/>
    <property type="match status" value="1"/>
</dbReference>
<evidence type="ECO:0000313" key="10">
    <source>
        <dbReference type="Proteomes" id="UP000239990"/>
    </source>
</evidence>
<keyword evidence="3" id="KW-1003">Cell membrane</keyword>
<dbReference type="PANTHER" id="PTHR43386:SF25">
    <property type="entry name" value="PEPTIDE ABC TRANSPORTER PERMEASE PROTEIN"/>
    <property type="match status" value="1"/>
</dbReference>
<evidence type="ECO:0000256" key="3">
    <source>
        <dbReference type="ARBA" id="ARBA00022475"/>
    </source>
</evidence>
<feature type="transmembrane region" description="Helical" evidence="7">
    <location>
        <begin position="239"/>
        <end position="262"/>
    </location>
</feature>
<dbReference type="RefSeq" id="WP_104143054.1">
    <property type="nucleotide sequence ID" value="NZ_PREU01000003.1"/>
</dbReference>
<evidence type="ECO:0000256" key="5">
    <source>
        <dbReference type="ARBA" id="ARBA00022989"/>
    </source>
</evidence>
<accession>A0A2S5GV05</accession>